<evidence type="ECO:0000313" key="2">
    <source>
        <dbReference type="EMBL" id="GBO24044.1"/>
    </source>
</evidence>
<keyword evidence="3" id="KW-1185">Reference proteome</keyword>
<dbReference type="Proteomes" id="UP000499080">
    <property type="component" value="Unassembled WGS sequence"/>
</dbReference>
<evidence type="ECO:0000256" key="1">
    <source>
        <dbReference type="SAM" id="MobiDB-lite"/>
    </source>
</evidence>
<proteinExistence type="predicted"/>
<organism evidence="2 3">
    <name type="scientific">Araneus ventricosus</name>
    <name type="common">Orbweaver spider</name>
    <name type="synonym">Epeira ventricosa</name>
    <dbReference type="NCBI Taxonomy" id="182803"/>
    <lineage>
        <taxon>Eukaryota</taxon>
        <taxon>Metazoa</taxon>
        <taxon>Ecdysozoa</taxon>
        <taxon>Arthropoda</taxon>
        <taxon>Chelicerata</taxon>
        <taxon>Arachnida</taxon>
        <taxon>Araneae</taxon>
        <taxon>Araneomorphae</taxon>
        <taxon>Entelegynae</taxon>
        <taxon>Araneoidea</taxon>
        <taxon>Araneidae</taxon>
        <taxon>Araneus</taxon>
    </lineage>
</organism>
<reference evidence="2 3" key="1">
    <citation type="journal article" date="2019" name="Sci. Rep.">
        <title>Orb-weaving spider Araneus ventricosus genome elucidates the spidroin gene catalogue.</title>
        <authorList>
            <person name="Kono N."/>
            <person name="Nakamura H."/>
            <person name="Ohtoshi R."/>
            <person name="Moran D.A.P."/>
            <person name="Shinohara A."/>
            <person name="Yoshida Y."/>
            <person name="Fujiwara M."/>
            <person name="Mori M."/>
            <person name="Tomita M."/>
            <person name="Arakawa K."/>
        </authorList>
    </citation>
    <scope>NUCLEOTIDE SEQUENCE [LARGE SCALE GENOMIC DNA]</scope>
</reference>
<accession>A0A4Y2VIA3</accession>
<feature type="region of interest" description="Disordered" evidence="1">
    <location>
        <begin position="1"/>
        <end position="47"/>
    </location>
</feature>
<evidence type="ECO:0000313" key="3">
    <source>
        <dbReference type="Proteomes" id="UP000499080"/>
    </source>
</evidence>
<gene>
    <name evidence="2" type="ORF">AVEN_22882_1</name>
</gene>
<comment type="caution">
    <text evidence="2">The sequence shown here is derived from an EMBL/GenBank/DDBJ whole genome shotgun (WGS) entry which is preliminary data.</text>
</comment>
<dbReference type="EMBL" id="BGPR01047045">
    <property type="protein sequence ID" value="GBO24044.1"/>
    <property type="molecule type" value="Genomic_DNA"/>
</dbReference>
<protein>
    <submittedName>
        <fullName evidence="2">Uncharacterized protein</fullName>
    </submittedName>
</protein>
<sequence>MAPHKTGARGIYTPLPRLESRWPGGEVSTSGPEGSRFETNPIPPKNRQVAGLVHVKSVGTKCPPVGEVRKFGEGVPAQVPSSS</sequence>
<dbReference type="AlphaFoldDB" id="A0A4Y2VIA3"/>
<name>A0A4Y2VIA3_ARAVE</name>